<keyword evidence="4" id="KW-0788">Thiol protease</keyword>
<dbReference type="Proteomes" id="UP000236630">
    <property type="component" value="Unassembled WGS sequence"/>
</dbReference>
<dbReference type="GO" id="GO:0005634">
    <property type="term" value="C:nucleus"/>
    <property type="evidence" value="ECO:0007669"/>
    <property type="project" value="TreeGrafter"/>
</dbReference>
<dbReference type="PANTHER" id="PTHR12606">
    <property type="entry name" value="SENTRIN/SUMO-SPECIFIC PROTEASE"/>
    <property type="match status" value="1"/>
</dbReference>
<dbReference type="Pfam" id="PF02902">
    <property type="entry name" value="Peptidase_C48"/>
    <property type="match status" value="1"/>
</dbReference>
<comment type="caution">
    <text evidence="6">The sequence shown here is derived from an EMBL/GenBank/DDBJ whole genome shotgun (WGS) entry which is preliminary data.</text>
</comment>
<dbReference type="GO" id="GO:0006508">
    <property type="term" value="P:proteolysis"/>
    <property type="evidence" value="ECO:0007669"/>
    <property type="project" value="UniProtKB-KW"/>
</dbReference>
<dbReference type="Gene3D" id="3.40.395.10">
    <property type="entry name" value="Adenoviral Proteinase, Chain A"/>
    <property type="match status" value="1"/>
</dbReference>
<dbReference type="EMBL" id="BDQV01000229">
    <property type="protein sequence ID" value="GAY60205.1"/>
    <property type="molecule type" value="Genomic_DNA"/>
</dbReference>
<dbReference type="InterPro" id="IPR038765">
    <property type="entry name" value="Papain-like_cys_pep_sf"/>
</dbReference>
<gene>
    <name evidence="6" type="ORF">CUMW_200150</name>
</gene>
<accession>A0A2H5Q7E5</accession>
<feature type="non-terminal residue" evidence="6">
    <location>
        <position position="1"/>
    </location>
</feature>
<dbReference type="AlphaFoldDB" id="A0A2H5Q7E5"/>
<dbReference type="GO" id="GO:0016926">
    <property type="term" value="P:protein desumoylation"/>
    <property type="evidence" value="ECO:0007669"/>
    <property type="project" value="TreeGrafter"/>
</dbReference>
<evidence type="ECO:0000256" key="4">
    <source>
        <dbReference type="ARBA" id="ARBA00022807"/>
    </source>
</evidence>
<comment type="similarity">
    <text evidence="1">Belongs to the peptidase C48 family.</text>
</comment>
<evidence type="ECO:0000256" key="3">
    <source>
        <dbReference type="ARBA" id="ARBA00022801"/>
    </source>
</evidence>
<dbReference type="InterPro" id="IPR003653">
    <property type="entry name" value="Peptidase_C48_C"/>
</dbReference>
<proteinExistence type="inferred from homology"/>
<feature type="domain" description="Ubiquitin-like protease family profile" evidence="5">
    <location>
        <begin position="1"/>
        <end position="102"/>
    </location>
</feature>
<sequence>VYLPIFMNDHWVLGVVDILGGKISIYDPMIDLTKDSVLVRQLLHVADMIPLVLQKIAYHETHPDCSEVISKIPWPIVRVRDIPQQKSGGDCGAFLLRYLKVIAHGLDVNSYCQQNHVTQFRQALVVKLFGHRSWKKTL</sequence>
<organism evidence="6 7">
    <name type="scientific">Citrus unshiu</name>
    <name type="common">Satsuma mandarin</name>
    <name type="synonym">Citrus nobilis var. unshiu</name>
    <dbReference type="NCBI Taxonomy" id="55188"/>
    <lineage>
        <taxon>Eukaryota</taxon>
        <taxon>Viridiplantae</taxon>
        <taxon>Streptophyta</taxon>
        <taxon>Embryophyta</taxon>
        <taxon>Tracheophyta</taxon>
        <taxon>Spermatophyta</taxon>
        <taxon>Magnoliopsida</taxon>
        <taxon>eudicotyledons</taxon>
        <taxon>Gunneridae</taxon>
        <taxon>Pentapetalae</taxon>
        <taxon>rosids</taxon>
        <taxon>malvids</taxon>
        <taxon>Sapindales</taxon>
        <taxon>Rutaceae</taxon>
        <taxon>Aurantioideae</taxon>
        <taxon>Citrus</taxon>
    </lineage>
</organism>
<dbReference type="PANTHER" id="PTHR12606:SF136">
    <property type="entry name" value="ULP1 PROTEASE FAMILY PROTEIN"/>
    <property type="match status" value="1"/>
</dbReference>
<keyword evidence="2" id="KW-0645">Protease</keyword>
<dbReference type="PROSITE" id="PS50600">
    <property type="entry name" value="ULP_PROTEASE"/>
    <property type="match status" value="1"/>
</dbReference>
<protein>
    <recommendedName>
        <fullName evidence="5">Ubiquitin-like protease family profile domain-containing protein</fullName>
    </recommendedName>
</protein>
<evidence type="ECO:0000259" key="5">
    <source>
        <dbReference type="PROSITE" id="PS50600"/>
    </source>
</evidence>
<keyword evidence="7" id="KW-1185">Reference proteome</keyword>
<dbReference type="SUPFAM" id="SSF54001">
    <property type="entry name" value="Cysteine proteinases"/>
    <property type="match status" value="1"/>
</dbReference>
<name>A0A2H5Q7E5_CITUN</name>
<dbReference type="GO" id="GO:0016929">
    <property type="term" value="F:deSUMOylase activity"/>
    <property type="evidence" value="ECO:0007669"/>
    <property type="project" value="TreeGrafter"/>
</dbReference>
<reference evidence="6 7" key="1">
    <citation type="journal article" date="2017" name="Front. Genet.">
        <title>Draft sequencing of the heterozygous diploid genome of Satsuma (Citrus unshiu Marc.) using a hybrid assembly approach.</title>
        <authorList>
            <person name="Shimizu T."/>
            <person name="Tanizawa Y."/>
            <person name="Mochizuki T."/>
            <person name="Nagasaki H."/>
            <person name="Yoshioka T."/>
            <person name="Toyoda A."/>
            <person name="Fujiyama A."/>
            <person name="Kaminuma E."/>
            <person name="Nakamura Y."/>
        </authorList>
    </citation>
    <scope>NUCLEOTIDE SEQUENCE [LARGE SCALE GENOMIC DNA]</scope>
    <source>
        <strain evidence="7">cv. Miyagawa wase</strain>
    </source>
</reference>
<evidence type="ECO:0000256" key="2">
    <source>
        <dbReference type="ARBA" id="ARBA00022670"/>
    </source>
</evidence>
<evidence type="ECO:0000313" key="7">
    <source>
        <dbReference type="Proteomes" id="UP000236630"/>
    </source>
</evidence>
<keyword evidence="3" id="KW-0378">Hydrolase</keyword>
<evidence type="ECO:0000256" key="1">
    <source>
        <dbReference type="ARBA" id="ARBA00005234"/>
    </source>
</evidence>
<evidence type="ECO:0000313" key="6">
    <source>
        <dbReference type="EMBL" id="GAY60205.1"/>
    </source>
</evidence>